<dbReference type="EMBL" id="PJEX01000211">
    <property type="protein sequence ID" value="TKW52984.1"/>
    <property type="molecule type" value="Genomic_DNA"/>
</dbReference>
<dbReference type="Proteomes" id="UP000310108">
    <property type="component" value="Unassembled WGS sequence"/>
</dbReference>
<reference evidence="1 2" key="1">
    <citation type="journal article" date="2019" name="PLoS ONE">
        <title>Comparative genome analysis indicates high evolutionary potential of pathogenicity genes in Colletotrichum tanaceti.</title>
        <authorList>
            <person name="Lelwala R.V."/>
            <person name="Korhonen P.K."/>
            <person name="Young N.D."/>
            <person name="Scott J.B."/>
            <person name="Ades P.A."/>
            <person name="Gasser R.B."/>
            <person name="Taylor P.W.J."/>
        </authorList>
    </citation>
    <scope>NUCLEOTIDE SEQUENCE [LARGE SCALE GENOMIC DNA]</scope>
    <source>
        <strain evidence="1">BRIP57314</strain>
    </source>
</reference>
<evidence type="ECO:0000313" key="2">
    <source>
        <dbReference type="Proteomes" id="UP000310108"/>
    </source>
</evidence>
<organism evidence="1 2">
    <name type="scientific">Colletotrichum tanaceti</name>
    <dbReference type="NCBI Taxonomy" id="1306861"/>
    <lineage>
        <taxon>Eukaryota</taxon>
        <taxon>Fungi</taxon>
        <taxon>Dikarya</taxon>
        <taxon>Ascomycota</taxon>
        <taxon>Pezizomycotina</taxon>
        <taxon>Sordariomycetes</taxon>
        <taxon>Hypocreomycetidae</taxon>
        <taxon>Glomerellales</taxon>
        <taxon>Glomerellaceae</taxon>
        <taxon>Colletotrichum</taxon>
        <taxon>Colletotrichum destructivum species complex</taxon>
    </lineage>
</organism>
<proteinExistence type="predicted"/>
<keyword evidence="2" id="KW-1185">Reference proteome</keyword>
<sequence>MMWMKLPLDDWNTPNVPTNRLENGYLRRAFRFACNLGSTSVTTKGPKVVNGYLVSGFATIEVMPTEIILSVADYLTLEDRVALALTSNPMLFKVGLQTLLDLNNNARLRYNLLLRLEKDIYDMEDILCYRCQVFHPPEASLSTTTRDGRIRPCAVQQGPQDWSMSSPYLPPKLHFNMVKAVMRSYRYDLDSYNPRVLSSDALYVHENNEAKVRYVATPIIVDNQLLLRTVVTLLPSQSKDQARRAAPKLLDIINREARLSNACPHVWWSRVYPNIFEDGPPSLPTDVGYFADWAPKPDDVWSPDTMPSPWGTLYDTCGYCYTLFHYSSRDLDRSGARVVSLASYKFLGAGEDFNDGKWTRHTQGPSLESMRYPSVTNWRTYPADAWYRGRRKLTEFDGRCLALDPICFDGLDTV</sequence>
<accession>A0A4U6XC69</accession>
<comment type="caution">
    <text evidence="1">The sequence shown here is derived from an EMBL/GenBank/DDBJ whole genome shotgun (WGS) entry which is preliminary data.</text>
</comment>
<dbReference type="AlphaFoldDB" id="A0A4U6XC69"/>
<gene>
    <name evidence="1" type="ORF">CTA1_12519</name>
</gene>
<protein>
    <submittedName>
        <fullName evidence="1">Uncharacterized protein</fullName>
    </submittedName>
</protein>
<evidence type="ECO:0000313" key="1">
    <source>
        <dbReference type="EMBL" id="TKW52984.1"/>
    </source>
</evidence>
<name>A0A4U6XC69_9PEZI</name>